<dbReference type="OrthoDB" id="8479038at2"/>
<dbReference type="EMBL" id="CYSD01000021">
    <property type="protein sequence ID" value="CUH77788.1"/>
    <property type="molecule type" value="Genomic_DNA"/>
</dbReference>
<feature type="signal peptide" evidence="1">
    <location>
        <begin position="1"/>
        <end position="22"/>
    </location>
</feature>
<dbReference type="InterPro" id="IPR018392">
    <property type="entry name" value="LysM"/>
</dbReference>
<evidence type="ECO:0000313" key="3">
    <source>
        <dbReference type="EMBL" id="CUH77788.1"/>
    </source>
</evidence>
<dbReference type="Pfam" id="PF01476">
    <property type="entry name" value="LysM"/>
    <property type="match status" value="1"/>
</dbReference>
<dbReference type="SUPFAM" id="SSF53850">
    <property type="entry name" value="Periplasmic binding protein-like II"/>
    <property type="match status" value="1"/>
</dbReference>
<dbReference type="PANTHER" id="PTHR35936:SF25">
    <property type="entry name" value="ABC TRANSPORTER SUBSTRATE-BINDING PROTEIN"/>
    <property type="match status" value="1"/>
</dbReference>
<name>A0A0P1G8B0_9RHOB</name>
<proteinExistence type="predicted"/>
<feature type="chain" id="PRO_5006063168" evidence="1">
    <location>
        <begin position="23"/>
        <end position="358"/>
    </location>
</feature>
<protein>
    <submittedName>
        <fullName evidence="3">Bacterial extracellular solute-binding proteins, family 3</fullName>
    </submittedName>
</protein>
<dbReference type="PANTHER" id="PTHR35936">
    <property type="entry name" value="MEMBRANE-BOUND LYTIC MUREIN TRANSGLYCOSYLASE F"/>
    <property type="match status" value="1"/>
</dbReference>
<dbReference type="Proteomes" id="UP000052022">
    <property type="component" value="Unassembled WGS sequence"/>
</dbReference>
<organism evidence="3 4">
    <name type="scientific">Tritonibacter multivorans</name>
    <dbReference type="NCBI Taxonomy" id="928856"/>
    <lineage>
        <taxon>Bacteria</taxon>
        <taxon>Pseudomonadati</taxon>
        <taxon>Pseudomonadota</taxon>
        <taxon>Alphaproteobacteria</taxon>
        <taxon>Rhodobacterales</taxon>
        <taxon>Paracoccaceae</taxon>
        <taxon>Tritonibacter</taxon>
    </lineage>
</organism>
<dbReference type="InterPro" id="IPR036779">
    <property type="entry name" value="LysM_dom_sf"/>
</dbReference>
<dbReference type="AlphaFoldDB" id="A0A0P1G8B0"/>
<dbReference type="Gene3D" id="3.40.190.10">
    <property type="entry name" value="Periplasmic binding protein-like II"/>
    <property type="match status" value="2"/>
</dbReference>
<dbReference type="RefSeq" id="WP_058289665.1">
    <property type="nucleotide sequence ID" value="NZ_CYSD01000021.1"/>
</dbReference>
<dbReference type="CDD" id="cd00118">
    <property type="entry name" value="LysM"/>
    <property type="match status" value="1"/>
</dbReference>
<keyword evidence="4" id="KW-1185">Reference proteome</keyword>
<keyword evidence="1" id="KW-0732">Signal</keyword>
<dbReference type="STRING" id="928856.SAMN04488049_10763"/>
<sequence>MKNLVVAAAFGLSAFTATGAAADTCGGIYTVQPGDSLSVIADAQYKDAGMWSVIHNGNLDQIGPKPSAIQVGMKLKLACLNGLPTGLPGGRAITAEPVAAQPVQITAGNASVRQKVNLLTGDDFQPFTGKELHNGGMLVDVINVAMAEANPQQGYAIHWVDLWTAHDDPLLANALLDVGFPWYRPNCEALPDNDRCQNFRFSDPIFEILALMFADASRPVTFENDEDIFGLKICRPQGYDTSIFNENGRNWMTDGKIEVLVPSTPADCFEMVLEGEADAVVLNEFTGRDKMKEMGISDRIQVVPQPVSIQPLHAVVHKTHPQADALLAMVNDGLRGIRENGKYQAIVEDHLARVWAGF</sequence>
<evidence type="ECO:0000259" key="2">
    <source>
        <dbReference type="PROSITE" id="PS51782"/>
    </source>
</evidence>
<evidence type="ECO:0000256" key="1">
    <source>
        <dbReference type="SAM" id="SignalP"/>
    </source>
</evidence>
<evidence type="ECO:0000313" key="4">
    <source>
        <dbReference type="Proteomes" id="UP000052022"/>
    </source>
</evidence>
<reference evidence="3 4" key="1">
    <citation type="submission" date="2015-09" db="EMBL/GenBank/DDBJ databases">
        <authorList>
            <consortium name="Swine Surveillance"/>
        </authorList>
    </citation>
    <scope>NUCLEOTIDE SEQUENCE [LARGE SCALE GENOMIC DNA]</scope>
    <source>
        <strain evidence="3 4">CECT 7557</strain>
    </source>
</reference>
<feature type="domain" description="LysM" evidence="2">
    <location>
        <begin position="27"/>
        <end position="77"/>
    </location>
</feature>
<gene>
    <name evidence="3" type="ORF">TRM7557_01584</name>
</gene>
<dbReference type="Gene3D" id="3.10.350.10">
    <property type="entry name" value="LysM domain"/>
    <property type="match status" value="1"/>
</dbReference>
<dbReference type="PROSITE" id="PS51782">
    <property type="entry name" value="LYSM"/>
    <property type="match status" value="1"/>
</dbReference>
<accession>A0A0P1G8B0</accession>